<dbReference type="SMART" id="SM00382">
    <property type="entry name" value="AAA"/>
    <property type="match status" value="2"/>
</dbReference>
<dbReference type="FunFam" id="3.40.50.300:FF:000012">
    <property type="entry name" value="Transitional endoplasmic reticulum ATPase"/>
    <property type="match status" value="1"/>
</dbReference>
<sequence>MSWQRLTIPKKFGGLGFKQLHGFNVAMLGKQGWRFLVQPKALVSRVFKARYFPKSSFLEAGLGANPSYCWRSILAAQDLLRAGVRRRIGDGRKTLIWGPPWMASHGNSVVDSSPPPFMPNMPVHFLIDERSNCWRMEVVRQWFPSAVADRILRTPFSAAHEDGWFWAGTLHGGYNVKDGYRRHVGEVEAAANEVNWTRCWHIPVAPKIKVCLWRAIKNILPTISNLNTKGLNIVNVCPICGLGEETVEHLFLHCPYAVTIWARLGLRVIREGSISAHAWFREVVQTTSRSELQLFALAIWALWKARNAAVWRFQVPTPSSTVCLVTETQKSWSRSTSSRAVGLPLPSPRPVRSGAFKLFVDAALFPPSSMVSFGCVLFNHDGSFFAALNGELVCETDPGLAEAMACRRALGWAREQGLTELEVFSDCSRVVDAINGESTFLSYVGSIISDCRGLLSQFNYATLSFVPRTSNVVAHVLAKRVVMDAGVWKNAKDFSTAILERKKAPNRLIVDEAVGDDNSVVALHPATMEKLQLFRGDTVRIKGKKRKYTVVIALADENCEEAKIRMNKVVRSNLRIRLADVVSVHRCPDVKHGKRVHILPIDDTIEGITGDLFESYLKPYFMEALRPVRKGDHFLVRRGMRSVEFKVIETDPSKYCVVAPDTEIFCEGEPVRREDEDRLDEIGYDDVGGVRKQMAQIRELVEPPLRHPQLLESIGVKPPRGILLYGPPEIMSKLAGESESNLRKAFEEAEKNAPSIIFIDEIDSIAPKPEKTRGEVERRIVSQLLTLMDGLKSRAHIIVMGATNRPNSIDPALRRFGRFDREIDIGVPDEVGRLEVLRIHTKNMKLPEDVDLEKISKDTHGYVGADLAALFTEAALQCIREKMDVKDQRKDLEDETIDSEVLDSMVVTNDHFHTALGKGNPSALRETVVEVPNVSWEDIGGLENVKLELQEMVEYPVEHPDKFEKFGMSPSKGVLFYAPPGCGKTLLAKAIANECHANFISVKGPELLTMWFGGSEANVREIFDKARGSAPCVLFFDELDSIATQRGSSVGDAGSAGDWVLNQLLTEMDGMTARKTFHHWSYKQT</sequence>
<feature type="domain" description="AAA+ ATPase" evidence="4">
    <location>
        <begin position="970"/>
        <end position="1085"/>
    </location>
</feature>
<dbReference type="GO" id="GO:0005634">
    <property type="term" value="C:nucleus"/>
    <property type="evidence" value="ECO:0007669"/>
    <property type="project" value="TreeGrafter"/>
</dbReference>
<keyword evidence="2" id="KW-0547">Nucleotide-binding</keyword>
<evidence type="ECO:0000259" key="5">
    <source>
        <dbReference type="SMART" id="SM01072"/>
    </source>
</evidence>
<dbReference type="OrthoDB" id="1297712at2759"/>
<dbReference type="InterPro" id="IPR003338">
    <property type="entry name" value="CDC4_N-term_subdom"/>
</dbReference>
<dbReference type="Pfam" id="PF00004">
    <property type="entry name" value="AAA"/>
    <property type="match status" value="2"/>
</dbReference>
<dbReference type="AlphaFoldDB" id="A0A484L5C1"/>
<dbReference type="PANTHER" id="PTHR23077">
    <property type="entry name" value="AAA-FAMILY ATPASE"/>
    <property type="match status" value="1"/>
</dbReference>
<evidence type="ECO:0000256" key="2">
    <source>
        <dbReference type="ARBA" id="ARBA00022741"/>
    </source>
</evidence>
<dbReference type="SUPFAM" id="SSF53098">
    <property type="entry name" value="Ribonuclease H-like"/>
    <property type="match status" value="1"/>
</dbReference>
<reference evidence="7 8" key="1">
    <citation type="submission" date="2018-04" db="EMBL/GenBank/DDBJ databases">
        <authorList>
            <person name="Vogel A."/>
        </authorList>
    </citation>
    <scope>NUCLEOTIDE SEQUENCE [LARGE SCALE GENOMIC DNA]</scope>
</reference>
<dbReference type="SMART" id="SM01072">
    <property type="entry name" value="CDC48_2"/>
    <property type="match status" value="1"/>
</dbReference>
<dbReference type="Pfam" id="PF13456">
    <property type="entry name" value="RVT_3"/>
    <property type="match status" value="1"/>
</dbReference>
<dbReference type="SUPFAM" id="SSF54585">
    <property type="entry name" value="Cdc48 domain 2-like"/>
    <property type="match status" value="1"/>
</dbReference>
<dbReference type="Gene3D" id="3.10.330.10">
    <property type="match status" value="1"/>
</dbReference>
<evidence type="ECO:0000313" key="8">
    <source>
        <dbReference type="Proteomes" id="UP000595140"/>
    </source>
</evidence>
<keyword evidence="8" id="KW-1185">Reference proteome</keyword>
<dbReference type="Pfam" id="PF17862">
    <property type="entry name" value="AAA_lid_3"/>
    <property type="match status" value="1"/>
</dbReference>
<evidence type="ECO:0000256" key="1">
    <source>
        <dbReference type="ARBA" id="ARBA00004474"/>
    </source>
</evidence>
<dbReference type="GO" id="GO:0003676">
    <property type="term" value="F:nucleic acid binding"/>
    <property type="evidence" value="ECO:0007669"/>
    <property type="project" value="InterPro"/>
</dbReference>
<dbReference type="FunFam" id="3.10.330.10:FF:000001">
    <property type="entry name" value="Cell division control 48"/>
    <property type="match status" value="1"/>
</dbReference>
<name>A0A484L5C1_9ASTE</name>
<dbReference type="InterPro" id="IPR026960">
    <property type="entry name" value="RVT-Znf"/>
</dbReference>
<dbReference type="FunFam" id="2.40.40.20:FF:000003">
    <property type="entry name" value="Transitional endoplasmic reticulum ATPase"/>
    <property type="match status" value="1"/>
</dbReference>
<dbReference type="GO" id="GO:0097352">
    <property type="term" value="P:autophagosome maturation"/>
    <property type="evidence" value="ECO:0007669"/>
    <property type="project" value="TreeGrafter"/>
</dbReference>
<dbReference type="InterPro" id="IPR003960">
    <property type="entry name" value="ATPase_AAA_CS"/>
</dbReference>
<dbReference type="InterPro" id="IPR027417">
    <property type="entry name" value="P-loop_NTPase"/>
</dbReference>
<dbReference type="GO" id="GO:0030970">
    <property type="term" value="P:retrograde protein transport, ER to cytosol"/>
    <property type="evidence" value="ECO:0007669"/>
    <property type="project" value="TreeGrafter"/>
</dbReference>
<dbReference type="Proteomes" id="UP000595140">
    <property type="component" value="Unassembled WGS sequence"/>
</dbReference>
<dbReference type="GO" id="GO:0051228">
    <property type="term" value="P:mitotic spindle disassembly"/>
    <property type="evidence" value="ECO:0007669"/>
    <property type="project" value="TreeGrafter"/>
</dbReference>
<dbReference type="GO" id="GO:0005524">
    <property type="term" value="F:ATP binding"/>
    <property type="evidence" value="ECO:0007669"/>
    <property type="project" value="UniProtKB-KW"/>
</dbReference>
<dbReference type="SUPFAM" id="SSF52540">
    <property type="entry name" value="P-loop containing nucleoside triphosphate hydrolases"/>
    <property type="match status" value="2"/>
</dbReference>
<dbReference type="InterPro" id="IPR050168">
    <property type="entry name" value="AAA_ATPase_domain"/>
</dbReference>
<evidence type="ECO:0000259" key="4">
    <source>
        <dbReference type="SMART" id="SM00382"/>
    </source>
</evidence>
<dbReference type="FunFam" id="3.40.50.300:FF:004178">
    <property type="entry name" value="Uncharacterized protein"/>
    <property type="match status" value="1"/>
</dbReference>
<protein>
    <submittedName>
        <fullName evidence="7">Uncharacterized protein</fullName>
    </submittedName>
</protein>
<dbReference type="PANTHER" id="PTHR23077:SF200">
    <property type="entry name" value="CELL DIVISION CONTROL PROTEIN 48 HOMOLOG E"/>
    <property type="match status" value="1"/>
</dbReference>
<dbReference type="GO" id="GO:0034098">
    <property type="term" value="C:VCP-NPL4-UFD1 AAA ATPase complex"/>
    <property type="evidence" value="ECO:0007669"/>
    <property type="project" value="TreeGrafter"/>
</dbReference>
<dbReference type="InterPro" id="IPR004201">
    <property type="entry name" value="Cdc48_dom2"/>
</dbReference>
<dbReference type="InterPro" id="IPR044730">
    <property type="entry name" value="RNase_H-like_dom_plant"/>
</dbReference>
<feature type="domain" description="AAA+ ATPase" evidence="4">
    <location>
        <begin position="718"/>
        <end position="829"/>
    </location>
</feature>
<feature type="domain" description="CDC48 N-terminal subdomain" evidence="6">
    <location>
        <begin position="507"/>
        <end position="590"/>
    </location>
</feature>
<proteinExistence type="predicted"/>
<dbReference type="GO" id="GO:0009536">
    <property type="term" value="C:plastid"/>
    <property type="evidence" value="ECO:0007669"/>
    <property type="project" value="UniProtKB-SubCell"/>
</dbReference>
<accession>A0A484L5C1</accession>
<comment type="subcellular location">
    <subcellularLocation>
        <location evidence="1">Plastid</location>
    </subcellularLocation>
</comment>
<evidence type="ECO:0000259" key="6">
    <source>
        <dbReference type="SMART" id="SM01073"/>
    </source>
</evidence>
<dbReference type="EMBL" id="OOIL02001024">
    <property type="protein sequence ID" value="VFQ71533.1"/>
    <property type="molecule type" value="Genomic_DNA"/>
</dbReference>
<dbReference type="GO" id="GO:0004523">
    <property type="term" value="F:RNA-DNA hybrid ribonuclease activity"/>
    <property type="evidence" value="ECO:0007669"/>
    <property type="project" value="InterPro"/>
</dbReference>
<dbReference type="GO" id="GO:0005829">
    <property type="term" value="C:cytosol"/>
    <property type="evidence" value="ECO:0007669"/>
    <property type="project" value="TreeGrafter"/>
</dbReference>
<dbReference type="InterPro" id="IPR012337">
    <property type="entry name" value="RNaseH-like_sf"/>
</dbReference>
<dbReference type="InterPro" id="IPR041569">
    <property type="entry name" value="AAA_lid_3"/>
</dbReference>
<dbReference type="InterPro" id="IPR009010">
    <property type="entry name" value="Asp_de-COase-like_dom_sf"/>
</dbReference>
<feature type="domain" description="CDC48" evidence="5">
    <location>
        <begin position="607"/>
        <end position="673"/>
    </location>
</feature>
<evidence type="ECO:0000256" key="3">
    <source>
        <dbReference type="ARBA" id="ARBA00022840"/>
    </source>
</evidence>
<dbReference type="Gene3D" id="3.40.50.300">
    <property type="entry name" value="P-loop containing nucleotide triphosphate hydrolases"/>
    <property type="match status" value="3"/>
</dbReference>
<dbReference type="InterPro" id="IPR002156">
    <property type="entry name" value="RNaseH_domain"/>
</dbReference>
<dbReference type="Pfam" id="PF02359">
    <property type="entry name" value="CDC48_N"/>
    <property type="match status" value="1"/>
</dbReference>
<dbReference type="Pfam" id="PF13966">
    <property type="entry name" value="zf-RVT"/>
    <property type="match status" value="1"/>
</dbReference>
<dbReference type="Gene3D" id="1.10.8.60">
    <property type="match status" value="1"/>
</dbReference>
<dbReference type="InterPro" id="IPR003959">
    <property type="entry name" value="ATPase_AAA_core"/>
</dbReference>
<dbReference type="InterPro" id="IPR003593">
    <property type="entry name" value="AAA+_ATPase"/>
</dbReference>
<dbReference type="GO" id="GO:0031593">
    <property type="term" value="F:polyubiquitin modification-dependent protein binding"/>
    <property type="evidence" value="ECO:0007669"/>
    <property type="project" value="TreeGrafter"/>
</dbReference>
<dbReference type="SMART" id="SM01073">
    <property type="entry name" value="CDC48_N"/>
    <property type="match status" value="1"/>
</dbReference>
<evidence type="ECO:0000313" key="7">
    <source>
        <dbReference type="EMBL" id="VFQ71533.1"/>
    </source>
</evidence>
<dbReference type="SUPFAM" id="SSF50692">
    <property type="entry name" value="ADC-like"/>
    <property type="match status" value="1"/>
</dbReference>
<dbReference type="Gene3D" id="2.40.40.20">
    <property type="match status" value="1"/>
</dbReference>
<organism evidence="7 8">
    <name type="scientific">Cuscuta campestris</name>
    <dbReference type="NCBI Taxonomy" id="132261"/>
    <lineage>
        <taxon>Eukaryota</taxon>
        <taxon>Viridiplantae</taxon>
        <taxon>Streptophyta</taxon>
        <taxon>Embryophyta</taxon>
        <taxon>Tracheophyta</taxon>
        <taxon>Spermatophyta</taxon>
        <taxon>Magnoliopsida</taxon>
        <taxon>eudicotyledons</taxon>
        <taxon>Gunneridae</taxon>
        <taxon>Pentapetalae</taxon>
        <taxon>asterids</taxon>
        <taxon>lamiids</taxon>
        <taxon>Solanales</taxon>
        <taxon>Convolvulaceae</taxon>
        <taxon>Cuscuteae</taxon>
        <taxon>Cuscuta</taxon>
        <taxon>Cuscuta subgen. Grammica</taxon>
        <taxon>Cuscuta sect. Cleistogrammica</taxon>
    </lineage>
</organism>
<dbReference type="CDD" id="cd06222">
    <property type="entry name" value="RNase_H_like"/>
    <property type="match status" value="1"/>
</dbReference>
<dbReference type="Pfam" id="PF02933">
    <property type="entry name" value="CDC48_2"/>
    <property type="match status" value="1"/>
</dbReference>
<dbReference type="PROSITE" id="PS00674">
    <property type="entry name" value="AAA"/>
    <property type="match status" value="1"/>
</dbReference>
<dbReference type="InterPro" id="IPR036397">
    <property type="entry name" value="RNaseH_sf"/>
</dbReference>
<dbReference type="InterPro" id="IPR029067">
    <property type="entry name" value="CDC48_domain_2-like_sf"/>
</dbReference>
<dbReference type="FunFam" id="1.10.8.60:FF:000079">
    <property type="entry name" value="Cell division cycle protein 48 homologue"/>
    <property type="match status" value="1"/>
</dbReference>
<gene>
    <name evidence="7" type="ORF">CCAM_LOCUS13309</name>
</gene>
<dbReference type="Gene3D" id="3.30.420.10">
    <property type="entry name" value="Ribonuclease H-like superfamily/Ribonuclease H"/>
    <property type="match status" value="1"/>
</dbReference>
<dbReference type="GO" id="GO:0016887">
    <property type="term" value="F:ATP hydrolysis activity"/>
    <property type="evidence" value="ECO:0007669"/>
    <property type="project" value="InterPro"/>
</dbReference>
<keyword evidence="3" id="KW-0067">ATP-binding</keyword>